<dbReference type="SUPFAM" id="SSF56935">
    <property type="entry name" value="Porins"/>
    <property type="match status" value="1"/>
</dbReference>
<dbReference type="PRINTS" id="PR00184">
    <property type="entry name" value="NEISSPPORIN"/>
</dbReference>
<dbReference type="GO" id="GO:0009279">
    <property type="term" value="C:cell outer membrane"/>
    <property type="evidence" value="ECO:0007669"/>
    <property type="project" value="UniProtKB-SubCell"/>
</dbReference>
<dbReference type="InterPro" id="IPR001702">
    <property type="entry name" value="Porin_Gram-ve"/>
</dbReference>
<dbReference type="RefSeq" id="WP_136386326.1">
    <property type="nucleotide sequence ID" value="NZ_SSOD01000017.1"/>
</dbReference>
<keyword evidence="3" id="KW-0813">Transport</keyword>
<evidence type="ECO:0000259" key="12">
    <source>
        <dbReference type="Pfam" id="PF13609"/>
    </source>
</evidence>
<reference evidence="13 14" key="1">
    <citation type="submission" date="2019-04" db="EMBL/GenBank/DDBJ databases">
        <title>Azoarcus rhizosphaerae sp. nov. isolated from rhizosphere of Ficus religiosa.</title>
        <authorList>
            <person name="Lin S.-Y."/>
            <person name="Hameed A."/>
            <person name="Hsu Y.-H."/>
            <person name="Young C.-C."/>
        </authorList>
    </citation>
    <scope>NUCLEOTIDE SEQUENCE [LARGE SCALE GENOMIC DNA]</scope>
    <source>
        <strain evidence="13 14">CC-YHH848</strain>
    </source>
</reference>
<evidence type="ECO:0000256" key="3">
    <source>
        <dbReference type="ARBA" id="ARBA00022448"/>
    </source>
</evidence>
<evidence type="ECO:0000256" key="11">
    <source>
        <dbReference type="SAM" id="SignalP"/>
    </source>
</evidence>
<evidence type="ECO:0000256" key="2">
    <source>
        <dbReference type="ARBA" id="ARBA00011233"/>
    </source>
</evidence>
<proteinExistence type="predicted"/>
<evidence type="ECO:0000256" key="4">
    <source>
        <dbReference type="ARBA" id="ARBA00022452"/>
    </source>
</evidence>
<keyword evidence="7" id="KW-0406">Ion transport</keyword>
<keyword evidence="9" id="KW-0472">Membrane</keyword>
<accession>A0A4S4AER5</accession>
<feature type="domain" description="Porin" evidence="12">
    <location>
        <begin position="7"/>
        <end position="323"/>
    </location>
</feature>
<evidence type="ECO:0000313" key="14">
    <source>
        <dbReference type="Proteomes" id="UP000307956"/>
    </source>
</evidence>
<feature type="chain" id="PRO_5020744249" evidence="11">
    <location>
        <begin position="21"/>
        <end position="354"/>
    </location>
</feature>
<dbReference type="InterPro" id="IPR050298">
    <property type="entry name" value="Gram-neg_bact_OMP"/>
</dbReference>
<keyword evidence="4" id="KW-1134">Transmembrane beta strand</keyword>
<dbReference type="PRINTS" id="PR00182">
    <property type="entry name" value="ECOLNEIPORIN"/>
</dbReference>
<dbReference type="GO" id="GO:0046930">
    <property type="term" value="C:pore complex"/>
    <property type="evidence" value="ECO:0007669"/>
    <property type="project" value="UniProtKB-KW"/>
</dbReference>
<comment type="subunit">
    <text evidence="2">Homotrimer.</text>
</comment>
<keyword evidence="14" id="KW-1185">Reference proteome</keyword>
<dbReference type="CDD" id="cd00342">
    <property type="entry name" value="gram_neg_porins"/>
    <property type="match status" value="1"/>
</dbReference>
<evidence type="ECO:0000313" key="13">
    <source>
        <dbReference type="EMBL" id="THF57648.1"/>
    </source>
</evidence>
<gene>
    <name evidence="13" type="ORF">E6O51_17625</name>
</gene>
<keyword evidence="8" id="KW-0626">Porin</keyword>
<evidence type="ECO:0000256" key="6">
    <source>
        <dbReference type="ARBA" id="ARBA00022729"/>
    </source>
</evidence>
<dbReference type="InterPro" id="IPR023614">
    <property type="entry name" value="Porin_dom_sf"/>
</dbReference>
<keyword evidence="5" id="KW-0812">Transmembrane</keyword>
<sequence>MQKKLIALAVAGLVSAPAFAQSNVTIYGIVDIGFTHYSGSEWLDNRSGIDSGLQSGSRIGFRGVEDLGNGLKASFVLEESIGVDLGTGGNYTRQAFLALSGGFGTVAAGRQYTPQFLLLGKVDPFETGTVGDINYGRGVYLNGAFAAPDTIRLNNLLAYISPSFGGFNVIAGYTRNGLGDEELTVDGADSGDAKIWAINPNYSNGPLFVGLNYHQVKIDAGDYKDKVWDLGAAYDFGPVRLSAVYGQLKTDSAVTDFKTKQWLIGASVPVGTAGKVLASYARNTIDADGAPEAKARKWALGYTHDLSKRTNLYAAYAKINTNDEADGLFSVYKGSLTTGVDYAKGLNVGIRHKF</sequence>
<evidence type="ECO:0000256" key="9">
    <source>
        <dbReference type="ARBA" id="ARBA00023136"/>
    </source>
</evidence>
<dbReference type="PANTHER" id="PTHR34501">
    <property type="entry name" value="PROTEIN YDDL-RELATED"/>
    <property type="match status" value="1"/>
</dbReference>
<organism evidence="13 14">
    <name type="scientific">Pseudothauera rhizosphaerae</name>
    <dbReference type="NCBI Taxonomy" id="2565932"/>
    <lineage>
        <taxon>Bacteria</taxon>
        <taxon>Pseudomonadati</taxon>
        <taxon>Pseudomonadota</taxon>
        <taxon>Betaproteobacteria</taxon>
        <taxon>Rhodocyclales</taxon>
        <taxon>Zoogloeaceae</taxon>
        <taxon>Pseudothauera</taxon>
    </lineage>
</organism>
<evidence type="ECO:0000256" key="8">
    <source>
        <dbReference type="ARBA" id="ARBA00023114"/>
    </source>
</evidence>
<protein>
    <submittedName>
        <fullName evidence="13">Porin</fullName>
    </submittedName>
</protein>
<comment type="subcellular location">
    <subcellularLocation>
        <location evidence="1">Cell outer membrane</location>
        <topology evidence="1">Multi-pass membrane protein</topology>
    </subcellularLocation>
</comment>
<keyword evidence="10" id="KW-0998">Cell outer membrane</keyword>
<name>A0A4S4AER5_9RHOO</name>
<evidence type="ECO:0000256" key="10">
    <source>
        <dbReference type="ARBA" id="ARBA00023237"/>
    </source>
</evidence>
<evidence type="ECO:0000256" key="1">
    <source>
        <dbReference type="ARBA" id="ARBA00004571"/>
    </source>
</evidence>
<evidence type="ECO:0000256" key="5">
    <source>
        <dbReference type="ARBA" id="ARBA00022692"/>
    </source>
</evidence>
<dbReference type="OrthoDB" id="5293374at2"/>
<dbReference type="GO" id="GO:0034220">
    <property type="term" value="P:monoatomic ion transmembrane transport"/>
    <property type="evidence" value="ECO:0007669"/>
    <property type="project" value="InterPro"/>
</dbReference>
<dbReference type="Proteomes" id="UP000307956">
    <property type="component" value="Unassembled WGS sequence"/>
</dbReference>
<dbReference type="InterPro" id="IPR033900">
    <property type="entry name" value="Gram_neg_porin_domain"/>
</dbReference>
<evidence type="ECO:0000256" key="7">
    <source>
        <dbReference type="ARBA" id="ARBA00023065"/>
    </source>
</evidence>
<dbReference type="Gene3D" id="2.40.160.10">
    <property type="entry name" value="Porin"/>
    <property type="match status" value="1"/>
</dbReference>
<dbReference type="InterPro" id="IPR002299">
    <property type="entry name" value="Porin_Neis"/>
</dbReference>
<dbReference type="EMBL" id="SSOD01000017">
    <property type="protein sequence ID" value="THF57648.1"/>
    <property type="molecule type" value="Genomic_DNA"/>
</dbReference>
<dbReference type="GO" id="GO:0015288">
    <property type="term" value="F:porin activity"/>
    <property type="evidence" value="ECO:0007669"/>
    <property type="project" value="UniProtKB-KW"/>
</dbReference>
<keyword evidence="6 11" id="KW-0732">Signal</keyword>
<dbReference type="PANTHER" id="PTHR34501:SF9">
    <property type="entry name" value="MAJOR OUTER MEMBRANE PROTEIN P.IA"/>
    <property type="match status" value="1"/>
</dbReference>
<feature type="signal peptide" evidence="11">
    <location>
        <begin position="1"/>
        <end position="20"/>
    </location>
</feature>
<dbReference type="AlphaFoldDB" id="A0A4S4AER5"/>
<dbReference type="Pfam" id="PF13609">
    <property type="entry name" value="Porin_4"/>
    <property type="match status" value="1"/>
</dbReference>
<comment type="caution">
    <text evidence="13">The sequence shown here is derived from an EMBL/GenBank/DDBJ whole genome shotgun (WGS) entry which is preliminary data.</text>
</comment>